<name>A0ABP4XK08_9MICO</name>
<reference evidence="3" key="1">
    <citation type="journal article" date="2019" name="Int. J. Syst. Evol. Microbiol.">
        <title>The Global Catalogue of Microorganisms (GCM) 10K type strain sequencing project: providing services to taxonomists for standard genome sequencing and annotation.</title>
        <authorList>
            <consortium name="The Broad Institute Genomics Platform"/>
            <consortium name="The Broad Institute Genome Sequencing Center for Infectious Disease"/>
            <person name="Wu L."/>
            <person name="Ma J."/>
        </authorList>
    </citation>
    <scope>NUCLEOTIDE SEQUENCE [LARGE SCALE GENOMIC DNA]</scope>
    <source>
        <strain evidence="3">JCM 14736</strain>
    </source>
</reference>
<dbReference type="Proteomes" id="UP001500851">
    <property type="component" value="Unassembled WGS sequence"/>
</dbReference>
<dbReference type="Gene3D" id="2.60.40.230">
    <property type="entry name" value="Neocarzinostatin-like"/>
    <property type="match status" value="1"/>
</dbReference>
<evidence type="ECO:0000256" key="1">
    <source>
        <dbReference type="SAM" id="MobiDB-lite"/>
    </source>
</evidence>
<comment type="caution">
    <text evidence="2">The sequence shown here is derived from an EMBL/GenBank/DDBJ whole genome shotgun (WGS) entry which is preliminary data.</text>
</comment>
<dbReference type="EMBL" id="BAAAOB010000001">
    <property type="protein sequence ID" value="GAA1782089.1"/>
    <property type="molecule type" value="Genomic_DNA"/>
</dbReference>
<evidence type="ECO:0000313" key="3">
    <source>
        <dbReference type="Proteomes" id="UP001500851"/>
    </source>
</evidence>
<keyword evidence="3" id="KW-1185">Reference proteome</keyword>
<feature type="region of interest" description="Disordered" evidence="1">
    <location>
        <begin position="24"/>
        <end position="55"/>
    </location>
</feature>
<dbReference type="SUPFAM" id="SSF49319">
    <property type="entry name" value="Actinoxanthin-like"/>
    <property type="match status" value="1"/>
</dbReference>
<organism evidence="2 3">
    <name type="scientific">Leucobacter iarius</name>
    <dbReference type="NCBI Taxonomy" id="333963"/>
    <lineage>
        <taxon>Bacteria</taxon>
        <taxon>Bacillati</taxon>
        <taxon>Actinomycetota</taxon>
        <taxon>Actinomycetes</taxon>
        <taxon>Micrococcales</taxon>
        <taxon>Microbacteriaceae</taxon>
        <taxon>Leucobacter</taxon>
    </lineage>
</organism>
<gene>
    <name evidence="2" type="ORF">GCM10009768_08790</name>
</gene>
<protein>
    <submittedName>
        <fullName evidence="2">Uncharacterized protein</fullName>
    </submittedName>
</protein>
<dbReference type="InterPro" id="IPR027273">
    <property type="entry name" value="Neocarzinostatin-like"/>
</dbReference>
<evidence type="ECO:0000313" key="2">
    <source>
        <dbReference type="EMBL" id="GAA1782089.1"/>
    </source>
</evidence>
<accession>A0ABP4XK08</accession>
<proteinExistence type="predicted"/>
<sequence>MLAVAVVVLVAVVAILVPILTHQSAGGSGQAVPQGFASESTATGADGRTRTVEVRTPDGKPADLARVAPGSELVVTGTGFDASIGIYVGVCAIPAEPGRKPSPCLGGIPKGAERGKAAKEGAQPSVWITDDWAWKAFASHGYADAAKGAFTARVLVPEASSDGLDCRKVACAITTRADHTAAQDRVQDMQLPIAFAQ</sequence>